<dbReference type="GO" id="GO:0007265">
    <property type="term" value="P:Ras protein signal transduction"/>
    <property type="evidence" value="ECO:0007669"/>
    <property type="project" value="TreeGrafter"/>
</dbReference>
<evidence type="ECO:0000256" key="2">
    <source>
        <dbReference type="PROSITE-ProRule" id="PRU00168"/>
    </source>
</evidence>
<name>A0AAW1M088_POPJA</name>
<dbReference type="AlphaFoldDB" id="A0AAW1M088"/>
<dbReference type="GO" id="GO:0005886">
    <property type="term" value="C:plasma membrane"/>
    <property type="evidence" value="ECO:0007669"/>
    <property type="project" value="TreeGrafter"/>
</dbReference>
<evidence type="ECO:0000313" key="6">
    <source>
        <dbReference type="Proteomes" id="UP001458880"/>
    </source>
</evidence>
<dbReference type="PROSITE" id="PS50009">
    <property type="entry name" value="RASGEF_CAT"/>
    <property type="match status" value="1"/>
</dbReference>
<dbReference type="InterPro" id="IPR023578">
    <property type="entry name" value="Ras_GEF_dom_sf"/>
</dbReference>
<dbReference type="InterPro" id="IPR036964">
    <property type="entry name" value="RASGEF_cat_dom_sf"/>
</dbReference>
<comment type="caution">
    <text evidence="5">The sequence shown here is derived from an EMBL/GenBank/DDBJ whole genome shotgun (WGS) entry which is preliminary data.</text>
</comment>
<gene>
    <name evidence="5" type="ORF">QE152_g9277</name>
</gene>
<dbReference type="SMART" id="SM00147">
    <property type="entry name" value="RasGEF"/>
    <property type="match status" value="1"/>
</dbReference>
<evidence type="ECO:0000259" key="4">
    <source>
        <dbReference type="PROSITE" id="PS50009"/>
    </source>
</evidence>
<evidence type="ECO:0000256" key="1">
    <source>
        <dbReference type="ARBA" id="ARBA00022658"/>
    </source>
</evidence>
<dbReference type="Proteomes" id="UP001458880">
    <property type="component" value="Unassembled WGS sequence"/>
</dbReference>
<proteinExistence type="predicted"/>
<dbReference type="Pfam" id="PF00617">
    <property type="entry name" value="RasGEF"/>
    <property type="match status" value="1"/>
</dbReference>
<evidence type="ECO:0000256" key="3">
    <source>
        <dbReference type="SAM" id="MobiDB-lite"/>
    </source>
</evidence>
<protein>
    <submittedName>
        <fullName evidence="5">RasGEF domain</fullName>
    </submittedName>
</protein>
<feature type="region of interest" description="Disordered" evidence="3">
    <location>
        <begin position="466"/>
        <end position="492"/>
    </location>
</feature>
<dbReference type="EMBL" id="JASPKY010000078">
    <property type="protein sequence ID" value="KAK9739146.1"/>
    <property type="molecule type" value="Genomic_DNA"/>
</dbReference>
<evidence type="ECO:0000313" key="5">
    <source>
        <dbReference type="EMBL" id="KAK9739146.1"/>
    </source>
</evidence>
<accession>A0AAW1M088</accession>
<dbReference type="PANTHER" id="PTHR23113:SF368">
    <property type="entry name" value="CELL DIVISION CONTROL PROTEIN 25"/>
    <property type="match status" value="1"/>
</dbReference>
<keyword evidence="1 2" id="KW-0344">Guanine-nucleotide releasing factor</keyword>
<reference evidence="5 6" key="1">
    <citation type="journal article" date="2024" name="BMC Genomics">
        <title>De novo assembly and annotation of Popillia japonica's genome with initial clues to its potential as an invasive pest.</title>
        <authorList>
            <person name="Cucini C."/>
            <person name="Boschi S."/>
            <person name="Funari R."/>
            <person name="Cardaioli E."/>
            <person name="Iannotti N."/>
            <person name="Marturano G."/>
            <person name="Paoli F."/>
            <person name="Bruttini M."/>
            <person name="Carapelli A."/>
            <person name="Frati F."/>
            <person name="Nardi F."/>
        </authorList>
    </citation>
    <scope>NUCLEOTIDE SEQUENCE [LARGE SCALE GENOMIC DNA]</scope>
    <source>
        <strain evidence="5">DMR45628</strain>
    </source>
</reference>
<dbReference type="Gene3D" id="1.10.840.10">
    <property type="entry name" value="Ras guanine-nucleotide exchange factors catalytic domain"/>
    <property type="match status" value="1"/>
</dbReference>
<sequence length="851" mass="98349">MSINRIQKLLFSEYCDFEDMVLVESPFAQTTREGEGLRQVQLGLTPSKLVLATDVLHPAEQAAVTYVPGLDPEIETFELVAVYPLECVNISVFHRKSRQSLKAHFCNNKVLYFELGGFEKRHMFWNLWCEKVRFLNPEEFGSSNSESSAATSNTNSTLYLVSSRQLISDTGTPQLWCKFGAGDYVVNNSARWTDRYLFLGSKDESPLNYTPSRHKPIVEDFILANNQDRLELEKVKSFNRPMKKSSQINRFGLGVAENCSSGLFLPAENYIVANKFSEITQHSTDVFTMYKTITANPMNMNYPKFAETSVRLWEYYNIALPESKTKGKHKRRYALSPQPYFLNGLGPWNLTPGARYSVQMKRAVSLVNIRRQPAEPELRLPVSKRQLVASVSYEDIRLDDKLFPSSNILKSANKSPVIFFWTPEYWYRPRSARDAYLELQTHLSKIRQYHQVKDAKKSPRTARRIFRRKKKKERESLVSDSDESFTTTTTRSKRRKQTKNFFLTRTQGLAKDDKAPEETSLQFLKRILRLEISLSAWDFDSSTLAYQLTLIDRDLFLKIPPNELGVLIWQQSSKNAPNIGALIAFSHRVSCLVATEILRDDSEKIRARLVARFINTAEKCNKISNYQSCKSVLCGLQSPPVYRLYSTWRYVRKKHATKYQVFEKLCRLYRDPRLPVYQKAFDKSCKSNQYLPYIGDVIAKLLDRIPQCGDNVLINSVSNSGKITQSQICIKNKIEDQESVPGLLQKFVATLKSWTVEPKSEDGGGGDEINEMQNSKSTRELSNFYKQLNCYEDNRYDRLKEAVDLLEVFQRAAMNYVFTRNELALEYLLKARYREDRENFYNSFNVEPPIT</sequence>
<keyword evidence="6" id="KW-1185">Reference proteome</keyword>
<organism evidence="5 6">
    <name type="scientific">Popillia japonica</name>
    <name type="common">Japanese beetle</name>
    <dbReference type="NCBI Taxonomy" id="7064"/>
    <lineage>
        <taxon>Eukaryota</taxon>
        <taxon>Metazoa</taxon>
        <taxon>Ecdysozoa</taxon>
        <taxon>Arthropoda</taxon>
        <taxon>Hexapoda</taxon>
        <taxon>Insecta</taxon>
        <taxon>Pterygota</taxon>
        <taxon>Neoptera</taxon>
        <taxon>Endopterygota</taxon>
        <taxon>Coleoptera</taxon>
        <taxon>Polyphaga</taxon>
        <taxon>Scarabaeiformia</taxon>
        <taxon>Scarabaeidae</taxon>
        <taxon>Rutelinae</taxon>
        <taxon>Popillia</taxon>
    </lineage>
</organism>
<feature type="domain" description="Ras-GEF" evidence="4">
    <location>
        <begin position="540"/>
        <end position="770"/>
    </location>
</feature>
<dbReference type="InterPro" id="IPR008937">
    <property type="entry name" value="Ras-like_GEF"/>
</dbReference>
<dbReference type="PANTHER" id="PTHR23113">
    <property type="entry name" value="GUANINE NUCLEOTIDE EXCHANGE FACTOR"/>
    <property type="match status" value="1"/>
</dbReference>
<dbReference type="GO" id="GO:0005085">
    <property type="term" value="F:guanyl-nucleotide exchange factor activity"/>
    <property type="evidence" value="ECO:0007669"/>
    <property type="project" value="UniProtKB-KW"/>
</dbReference>
<dbReference type="SUPFAM" id="SSF48366">
    <property type="entry name" value="Ras GEF"/>
    <property type="match status" value="1"/>
</dbReference>
<dbReference type="InterPro" id="IPR001895">
    <property type="entry name" value="RASGEF_cat_dom"/>
</dbReference>